<organism evidence="3 4">
    <name type="scientific">Halorubrum rutilum</name>
    <dbReference type="NCBI Taxonomy" id="1364933"/>
    <lineage>
        <taxon>Archaea</taxon>
        <taxon>Methanobacteriati</taxon>
        <taxon>Methanobacteriota</taxon>
        <taxon>Stenosarchaea group</taxon>
        <taxon>Halobacteria</taxon>
        <taxon>Halobacteriales</taxon>
        <taxon>Haloferacaceae</taxon>
        <taxon>Halorubrum</taxon>
    </lineage>
</organism>
<comment type="caution">
    <text evidence="3">The sequence shown here is derived from an EMBL/GenBank/DDBJ whole genome shotgun (WGS) entry which is preliminary data.</text>
</comment>
<reference evidence="3 4" key="1">
    <citation type="journal article" date="2019" name="Int. J. Syst. Evol. Microbiol.">
        <title>The Global Catalogue of Microorganisms (GCM) 10K type strain sequencing project: providing services to taxonomists for standard genome sequencing and annotation.</title>
        <authorList>
            <consortium name="The Broad Institute Genomics Platform"/>
            <consortium name="The Broad Institute Genome Sequencing Center for Infectious Disease"/>
            <person name="Wu L."/>
            <person name="Ma J."/>
        </authorList>
    </citation>
    <scope>NUCLEOTIDE SEQUENCE [LARGE SCALE GENOMIC DNA]</scope>
    <source>
        <strain evidence="3 4">CGMCC 1.12554</strain>
    </source>
</reference>
<evidence type="ECO:0008006" key="5">
    <source>
        <dbReference type="Google" id="ProtNLM"/>
    </source>
</evidence>
<keyword evidence="2" id="KW-0472">Membrane</keyword>
<gene>
    <name evidence="3" type="ORF">ACFQMF_08205</name>
</gene>
<proteinExistence type="predicted"/>
<evidence type="ECO:0000313" key="4">
    <source>
        <dbReference type="Proteomes" id="UP001596545"/>
    </source>
</evidence>
<dbReference type="InterPro" id="IPR058379">
    <property type="entry name" value="DUF8066"/>
</dbReference>
<protein>
    <recommendedName>
        <fullName evidence="5">DUF4229 domain-containing protein</fullName>
    </recommendedName>
</protein>
<evidence type="ECO:0000256" key="2">
    <source>
        <dbReference type="SAM" id="Phobius"/>
    </source>
</evidence>
<keyword evidence="4" id="KW-1185">Reference proteome</keyword>
<dbReference type="Proteomes" id="UP001596545">
    <property type="component" value="Unassembled WGS sequence"/>
</dbReference>
<dbReference type="AlphaFoldDB" id="A0ABD6AK90"/>
<name>A0ABD6AK90_9EURY</name>
<dbReference type="EMBL" id="JBHTBL010000005">
    <property type="protein sequence ID" value="MFC7324559.1"/>
    <property type="molecule type" value="Genomic_DNA"/>
</dbReference>
<dbReference type="RefSeq" id="WP_256409049.1">
    <property type="nucleotide sequence ID" value="NZ_JANHDN010000004.1"/>
</dbReference>
<feature type="transmembrane region" description="Helical" evidence="2">
    <location>
        <begin position="20"/>
        <end position="48"/>
    </location>
</feature>
<feature type="region of interest" description="Disordered" evidence="1">
    <location>
        <begin position="81"/>
        <end position="105"/>
    </location>
</feature>
<keyword evidence="2" id="KW-0812">Transmembrane</keyword>
<accession>A0ABD6AK90</accession>
<dbReference type="Pfam" id="PF26262">
    <property type="entry name" value="DUF8066"/>
    <property type="match status" value="1"/>
</dbReference>
<keyword evidence="2" id="KW-1133">Transmembrane helix</keyword>
<evidence type="ECO:0000313" key="3">
    <source>
        <dbReference type="EMBL" id="MFC7324559.1"/>
    </source>
</evidence>
<sequence>MAHDPLSPAEALRTRIGTVVATVALLTFVYSVLIVAQFLLGVVVGVLLPVGLYLSYRTFAALDALADAAQRIADAREREVERESGFGAAAEREGSSADRVAERDR</sequence>
<evidence type="ECO:0000256" key="1">
    <source>
        <dbReference type="SAM" id="MobiDB-lite"/>
    </source>
</evidence>